<keyword evidence="5" id="KW-0378">Hydrolase</keyword>
<keyword evidence="2" id="KW-0963">Cytoplasm</keyword>
<evidence type="ECO:0000313" key="7">
    <source>
        <dbReference type="Proteomes" id="UP000694856"/>
    </source>
</evidence>
<dbReference type="GO" id="GO:0003727">
    <property type="term" value="F:single-stranded RNA binding"/>
    <property type="evidence" value="ECO:0007669"/>
    <property type="project" value="TreeGrafter"/>
</dbReference>
<dbReference type="Pfam" id="PF04493">
    <property type="entry name" value="Endonuclease_5"/>
    <property type="match status" value="1"/>
</dbReference>
<evidence type="ECO:0000256" key="3">
    <source>
        <dbReference type="ARBA" id="ARBA00022722"/>
    </source>
</evidence>
<dbReference type="GeneID" id="102512159"/>
<keyword evidence="4 8" id="KW-0255">Endonuclease</keyword>
<evidence type="ECO:0000256" key="1">
    <source>
        <dbReference type="ARBA" id="ARBA00004496"/>
    </source>
</evidence>
<dbReference type="PANTHER" id="PTHR28511">
    <property type="entry name" value="ENDONUCLEASE V"/>
    <property type="match status" value="1"/>
</dbReference>
<organism evidence="7 8">
    <name type="scientific">Camelus ferus</name>
    <name type="common">Wild bactrian camel</name>
    <name type="synonym">Camelus bactrianus ferus</name>
    <dbReference type="NCBI Taxonomy" id="419612"/>
    <lineage>
        <taxon>Eukaryota</taxon>
        <taxon>Metazoa</taxon>
        <taxon>Chordata</taxon>
        <taxon>Craniata</taxon>
        <taxon>Vertebrata</taxon>
        <taxon>Euteleostomi</taxon>
        <taxon>Mammalia</taxon>
        <taxon>Eutheria</taxon>
        <taxon>Laurasiatheria</taxon>
        <taxon>Artiodactyla</taxon>
        <taxon>Tylopoda</taxon>
        <taxon>Camelidae</taxon>
        <taxon>Camelus</taxon>
    </lineage>
</organism>
<feature type="region of interest" description="Disordered" evidence="6">
    <location>
        <begin position="1"/>
        <end position="26"/>
    </location>
</feature>
<dbReference type="CTD" id="284131"/>
<dbReference type="Proteomes" id="UP000694856">
    <property type="component" value="Chromosome 16"/>
</dbReference>
<name>A0A8B8R645_CAMFR</name>
<keyword evidence="3" id="KW-0540">Nuclease</keyword>
<evidence type="ECO:0000256" key="4">
    <source>
        <dbReference type="ARBA" id="ARBA00022759"/>
    </source>
</evidence>
<dbReference type="GO" id="GO:0005737">
    <property type="term" value="C:cytoplasm"/>
    <property type="evidence" value="ECO:0007669"/>
    <property type="project" value="UniProtKB-SubCell"/>
</dbReference>
<feature type="region of interest" description="Disordered" evidence="6">
    <location>
        <begin position="231"/>
        <end position="256"/>
    </location>
</feature>
<gene>
    <name evidence="8" type="primary">ENDOV</name>
</gene>
<evidence type="ECO:0000313" key="8">
    <source>
        <dbReference type="RefSeq" id="XP_032312529.1"/>
    </source>
</evidence>
<dbReference type="InterPro" id="IPR007581">
    <property type="entry name" value="Endonuclease-V"/>
</dbReference>
<evidence type="ECO:0000256" key="2">
    <source>
        <dbReference type="ARBA" id="ARBA00022490"/>
    </source>
</evidence>
<dbReference type="GO" id="GO:0006281">
    <property type="term" value="P:DNA repair"/>
    <property type="evidence" value="ECO:0007669"/>
    <property type="project" value="InterPro"/>
</dbReference>
<comment type="subcellular location">
    <subcellularLocation>
        <location evidence="1">Cytoplasm</location>
    </subcellularLocation>
</comment>
<dbReference type="GO" id="GO:0016891">
    <property type="term" value="F:RNA endonuclease activity producing 5'-phosphomonoesters, hydrolytic mechanism"/>
    <property type="evidence" value="ECO:0007669"/>
    <property type="project" value="TreeGrafter"/>
</dbReference>
<dbReference type="Gene3D" id="3.30.2170.10">
    <property type="entry name" value="archaeoglobus fulgidus dsm 4304 superfamily"/>
    <property type="match status" value="2"/>
</dbReference>
<proteinExistence type="predicted"/>
<protein>
    <submittedName>
        <fullName evidence="8">Endonuclease V isoform X5</fullName>
    </submittedName>
</protein>
<dbReference type="GO" id="GO:0005730">
    <property type="term" value="C:nucleolus"/>
    <property type="evidence" value="ECO:0007669"/>
    <property type="project" value="TreeGrafter"/>
</dbReference>
<reference evidence="8" key="1">
    <citation type="submission" date="2025-08" db="UniProtKB">
        <authorList>
            <consortium name="RefSeq"/>
        </authorList>
    </citation>
    <scope>IDENTIFICATION</scope>
    <source>
        <tissue evidence="8">Ear skin</tissue>
    </source>
</reference>
<dbReference type="PANTHER" id="PTHR28511:SF1">
    <property type="entry name" value="ENDONUCLEASE V"/>
    <property type="match status" value="1"/>
</dbReference>
<evidence type="ECO:0000256" key="6">
    <source>
        <dbReference type="SAM" id="MobiDB-lite"/>
    </source>
</evidence>
<accession>A0A8B8R645</accession>
<dbReference type="RefSeq" id="XP_032312529.1">
    <property type="nucleotide sequence ID" value="XM_032456638.1"/>
</dbReference>
<dbReference type="CDD" id="cd06559">
    <property type="entry name" value="Endonuclease_V"/>
    <property type="match status" value="1"/>
</dbReference>
<dbReference type="AlphaFoldDB" id="A0A8B8R645"/>
<keyword evidence="7" id="KW-1185">Reference proteome</keyword>
<sequence length="354" mass="37776">MATATPGACARRSGSDATGSDAQGRAMAAKVATRPPAETLSLWKREQARLKAFVVDRDTEAWQQDPAFSGLQRVGGVDVSFVKGDSVGACASLVVLSYPELEVLFVDGNGVLHHRGFGVACHLGVLTDLPCIGVAKKLLQVDGLENSTLHKEKIRLLRAGGDSFPLMGGSGTVLGMALRSHDHSTKPLYVSVGHKMSLEAAVRLTHGCCRFRIPEPVRQADIRSRGYIHRTLGIGGTPAPGRERSRKAPRPRAGPEGVSEELAVSCHVVNCPVRSTWRRTEPTCHSPCEGAILEVHPPALVKPSDAHSPGCHLTASSQETLSQSQLAGLLPVPHTLCEIIDLCSRINLYAAKHN</sequence>
<evidence type="ECO:0000256" key="5">
    <source>
        <dbReference type="ARBA" id="ARBA00022801"/>
    </source>
</evidence>